<sequence length="189" mass="20496">MRRALVPNTISAFRIGLSPLLAAAGFAEARGFFLVLLGLLLASDFADGLFARMWRLQTRLGAHLDTCGDVLMGLFGVWGAVMLWPDRLLREAPPILAVLALGLVSGAVAYTKHRHLPAYHTWSAKLGTAAVSVGALILFAGWTPLVFRAALAVMMVSAVEETAITLVLPEWRSDVHSIFDAFRVREASR</sequence>
<keyword evidence="3" id="KW-0812">Transmembrane</keyword>
<keyword evidence="5" id="KW-1185">Reference proteome</keyword>
<dbReference type="Gene3D" id="1.20.120.1760">
    <property type="match status" value="1"/>
</dbReference>
<evidence type="ECO:0000256" key="3">
    <source>
        <dbReference type="SAM" id="Phobius"/>
    </source>
</evidence>
<dbReference type="STRING" id="1307763.L21SP4_02071"/>
<dbReference type="OrthoDB" id="9796672at2"/>
<dbReference type="EMBL" id="CP010904">
    <property type="protein sequence ID" value="AKJ65304.1"/>
    <property type="molecule type" value="Genomic_DNA"/>
</dbReference>
<feature type="transmembrane region" description="Helical" evidence="3">
    <location>
        <begin position="62"/>
        <end position="81"/>
    </location>
</feature>
<dbReference type="InterPro" id="IPR048254">
    <property type="entry name" value="CDP_ALCOHOL_P_TRANSF_CS"/>
</dbReference>
<reference evidence="5" key="1">
    <citation type="submission" date="2015-02" db="EMBL/GenBank/DDBJ databases">
        <title>Description and complete genome sequence of the first cultured representative of the subdivision 5 of the Verrucomicrobia phylum.</title>
        <authorList>
            <person name="Spring S."/>
            <person name="Bunk B."/>
            <person name="Sproer C."/>
            <person name="Klenk H.-P."/>
        </authorList>
    </citation>
    <scope>NUCLEOTIDE SEQUENCE [LARGE SCALE GENOMIC DNA]</scope>
    <source>
        <strain evidence="5">L21-Fru-AB</strain>
    </source>
</reference>
<feature type="transmembrane region" description="Helical" evidence="3">
    <location>
        <begin position="122"/>
        <end position="143"/>
    </location>
</feature>
<evidence type="ECO:0000256" key="1">
    <source>
        <dbReference type="ARBA" id="ARBA00022679"/>
    </source>
</evidence>
<dbReference type="RefSeq" id="WP_052882550.1">
    <property type="nucleotide sequence ID" value="NZ_CP010904.1"/>
</dbReference>
<protein>
    <submittedName>
        <fullName evidence="4">CDP-alcohol phosphatidyltransferase</fullName>
    </submittedName>
</protein>
<evidence type="ECO:0000313" key="4">
    <source>
        <dbReference type="EMBL" id="AKJ65304.1"/>
    </source>
</evidence>
<reference evidence="4 5" key="2">
    <citation type="journal article" date="2016" name="ISME J.">
        <title>Characterization of the first cultured representative of Verrucomicrobia subdivision 5 indicates the proposal of a novel phylum.</title>
        <authorList>
            <person name="Spring S."/>
            <person name="Bunk B."/>
            <person name="Sproer C."/>
            <person name="Schumann P."/>
            <person name="Rohde M."/>
            <person name="Tindall B.J."/>
            <person name="Klenk H.P."/>
        </authorList>
    </citation>
    <scope>NUCLEOTIDE SEQUENCE [LARGE SCALE GENOMIC DNA]</scope>
    <source>
        <strain evidence="4 5">L21-Fru-AB</strain>
    </source>
</reference>
<accession>A0A0G3EMH4</accession>
<dbReference type="Pfam" id="PF01066">
    <property type="entry name" value="CDP-OH_P_transf"/>
    <property type="match status" value="1"/>
</dbReference>
<keyword evidence="3" id="KW-0472">Membrane</keyword>
<dbReference type="PROSITE" id="PS00379">
    <property type="entry name" value="CDP_ALCOHOL_P_TRANSF"/>
    <property type="match status" value="1"/>
</dbReference>
<dbReference type="PATRIC" id="fig|1609981.3.peg.2152"/>
<evidence type="ECO:0000313" key="5">
    <source>
        <dbReference type="Proteomes" id="UP000035268"/>
    </source>
</evidence>
<keyword evidence="1 2" id="KW-0808">Transferase</keyword>
<comment type="similarity">
    <text evidence="2">Belongs to the CDP-alcohol phosphatidyltransferase class-I family.</text>
</comment>
<evidence type="ECO:0000256" key="2">
    <source>
        <dbReference type="RuleBase" id="RU003750"/>
    </source>
</evidence>
<name>A0A0G3EMH4_9BACT</name>
<dbReference type="AlphaFoldDB" id="A0A0G3EMH4"/>
<proteinExistence type="inferred from homology"/>
<organism evidence="4 5">
    <name type="scientific">Kiritimatiella glycovorans</name>
    <dbReference type="NCBI Taxonomy" id="1307763"/>
    <lineage>
        <taxon>Bacteria</taxon>
        <taxon>Pseudomonadati</taxon>
        <taxon>Kiritimatiellota</taxon>
        <taxon>Kiritimatiellia</taxon>
        <taxon>Kiritimatiellales</taxon>
        <taxon>Kiritimatiellaceae</taxon>
        <taxon>Kiritimatiella</taxon>
    </lineage>
</organism>
<feature type="transmembrane region" description="Helical" evidence="3">
    <location>
        <begin position="93"/>
        <end position="110"/>
    </location>
</feature>
<dbReference type="GO" id="GO:0008654">
    <property type="term" value="P:phospholipid biosynthetic process"/>
    <property type="evidence" value="ECO:0007669"/>
    <property type="project" value="InterPro"/>
</dbReference>
<dbReference type="InterPro" id="IPR000462">
    <property type="entry name" value="CDP-OH_P_trans"/>
</dbReference>
<dbReference type="KEGG" id="vbl:L21SP4_02071"/>
<dbReference type="InterPro" id="IPR043130">
    <property type="entry name" value="CDP-OH_PTrfase_TM_dom"/>
</dbReference>
<dbReference type="GO" id="GO:0016780">
    <property type="term" value="F:phosphotransferase activity, for other substituted phosphate groups"/>
    <property type="evidence" value="ECO:0007669"/>
    <property type="project" value="InterPro"/>
</dbReference>
<keyword evidence="3" id="KW-1133">Transmembrane helix</keyword>
<gene>
    <name evidence="4" type="ORF">L21SP4_02071</name>
</gene>
<dbReference type="Proteomes" id="UP000035268">
    <property type="component" value="Chromosome"/>
</dbReference>
<dbReference type="GO" id="GO:0016020">
    <property type="term" value="C:membrane"/>
    <property type="evidence" value="ECO:0007669"/>
    <property type="project" value="InterPro"/>
</dbReference>